<dbReference type="Gene3D" id="3.90.920.10">
    <property type="entry name" value="DNA primase, PRIM domain"/>
    <property type="match status" value="1"/>
</dbReference>
<evidence type="ECO:0000313" key="2">
    <source>
        <dbReference type="Proteomes" id="UP000245638"/>
    </source>
</evidence>
<gene>
    <name evidence="1" type="ORF">DDW13_02160</name>
</gene>
<dbReference type="Proteomes" id="UP000245638">
    <property type="component" value="Unassembled WGS sequence"/>
</dbReference>
<protein>
    <submittedName>
        <fullName evidence="1">Uncharacterized protein</fullName>
    </submittedName>
</protein>
<accession>A0A2T9X9M8</accession>
<sequence length="433" mass="49912">MDKEMMPSSLLAHYNKEMVKKEIFEFSKNRWIALYGKTMIRYNGEEPLSLSSPEEVPSLVKRFNARTIYATAGKYEKVNKENVSGDKIVAYTPFFDIDTKIDKWEYAIKAADVIISALDKEGVSMSVYLLWSGEGIHVRINENAIPKDYDPLTAAHAIVQYILRKVKDEIKKLSDESGGVLKIDELIDAKRIFTAPLSFHKELDYVAVCFSPDKLHEFNLDWAKPDSFKHEEGVFSRYVEDETEELLSKAILEYKPTHEGIKPERRTTPQGKIGRFQVMGIVQAARYYVLYGDLPKAESFGLNRAIFYAWAKYYGKGYTPKVTGQKLPAEFRKDRILVTVAGEQVYQNPENGLFVIGDKEQTPEDYNREIKEKINAVIPYDKAWEATVKYVSSFPKEVLQNQREFYQKVYLPIRDAFIEKVVNRKSGLDAFFK</sequence>
<dbReference type="AlphaFoldDB" id="A0A2T9X9M8"/>
<reference evidence="1 2" key="1">
    <citation type="journal article" date="2015" name="Appl. Environ. Microbiol.">
        <title>Nanoarchaeota, Their Sulfolobales Host, and Nanoarchaeota Virus Distribution across Yellowstone National Park Hot Springs.</title>
        <authorList>
            <person name="Munson-McGee J.H."/>
            <person name="Field E.K."/>
            <person name="Bateson M."/>
            <person name="Rooney C."/>
            <person name="Stepanauskas R."/>
            <person name="Young M.J."/>
        </authorList>
    </citation>
    <scope>NUCLEOTIDE SEQUENCE [LARGE SCALE GENOMIC DNA]</scope>
    <source>
        <strain evidence="1">SCGC AC-742_N10</strain>
    </source>
</reference>
<name>A0A2T9X9M8_9CREN</name>
<organism evidence="1 2">
    <name type="scientific">Acidianus hospitalis</name>
    <dbReference type="NCBI Taxonomy" id="563177"/>
    <lineage>
        <taxon>Archaea</taxon>
        <taxon>Thermoproteota</taxon>
        <taxon>Thermoprotei</taxon>
        <taxon>Sulfolobales</taxon>
        <taxon>Sulfolobaceae</taxon>
        <taxon>Acidianus</taxon>
    </lineage>
</organism>
<evidence type="ECO:0000313" key="1">
    <source>
        <dbReference type="EMBL" id="PVU76793.1"/>
    </source>
</evidence>
<comment type="caution">
    <text evidence="1">The sequence shown here is derived from an EMBL/GenBank/DDBJ whole genome shotgun (WGS) entry which is preliminary data.</text>
</comment>
<proteinExistence type="predicted"/>
<dbReference type="EMBL" id="QEFD01000066">
    <property type="protein sequence ID" value="PVU76793.1"/>
    <property type="molecule type" value="Genomic_DNA"/>
</dbReference>
<dbReference type="SUPFAM" id="SSF56747">
    <property type="entry name" value="Prim-pol domain"/>
    <property type="match status" value="1"/>
</dbReference>